<dbReference type="InterPro" id="IPR043129">
    <property type="entry name" value="ATPase_NBD"/>
</dbReference>
<keyword evidence="2 4" id="KW-0808">Transferase</keyword>
<accession>A0A511ZMW9</accession>
<dbReference type="InterPro" id="IPR018484">
    <property type="entry name" value="FGGY_N"/>
</dbReference>
<comment type="similarity">
    <text evidence="1 4">Belongs to the FGGY kinase family.</text>
</comment>
<dbReference type="Gene3D" id="3.30.420.40">
    <property type="match status" value="2"/>
</dbReference>
<dbReference type="InterPro" id="IPR050406">
    <property type="entry name" value="FGGY_Carb_Kinase"/>
</dbReference>
<dbReference type="Pfam" id="PF02782">
    <property type="entry name" value="FGGY_C"/>
    <property type="match status" value="1"/>
</dbReference>
<gene>
    <name evidence="7" type="ORF">OSO01_35310</name>
</gene>
<dbReference type="PROSITE" id="PS00445">
    <property type="entry name" value="FGGY_KINASES_2"/>
    <property type="match status" value="1"/>
</dbReference>
<feature type="domain" description="Carbohydrate kinase FGGY C-terminal" evidence="6">
    <location>
        <begin position="260"/>
        <end position="455"/>
    </location>
</feature>
<keyword evidence="3 4" id="KW-0418">Kinase</keyword>
<dbReference type="InterPro" id="IPR018483">
    <property type="entry name" value="Carb_kinase_FGGY_CS"/>
</dbReference>
<evidence type="ECO:0000256" key="1">
    <source>
        <dbReference type="ARBA" id="ARBA00009156"/>
    </source>
</evidence>
<evidence type="ECO:0000256" key="4">
    <source>
        <dbReference type="RuleBase" id="RU003733"/>
    </source>
</evidence>
<dbReference type="GO" id="GO:0016301">
    <property type="term" value="F:kinase activity"/>
    <property type="evidence" value="ECO:0007669"/>
    <property type="project" value="UniProtKB-KW"/>
</dbReference>
<evidence type="ECO:0000256" key="3">
    <source>
        <dbReference type="ARBA" id="ARBA00022777"/>
    </source>
</evidence>
<dbReference type="GO" id="GO:0016773">
    <property type="term" value="F:phosphotransferase activity, alcohol group as acceptor"/>
    <property type="evidence" value="ECO:0007669"/>
    <property type="project" value="InterPro"/>
</dbReference>
<dbReference type="SUPFAM" id="SSF53067">
    <property type="entry name" value="Actin-like ATPase domain"/>
    <property type="match status" value="2"/>
</dbReference>
<evidence type="ECO:0000313" key="7">
    <source>
        <dbReference type="EMBL" id="GEN88792.1"/>
    </source>
</evidence>
<dbReference type="OrthoDB" id="9805576at2"/>
<sequence length="519" mass="57495">MTKRIIAYDLGTGGNKASLYDLDGNCLESVFVEYPTYFPHNNWHEQKPEEWWNAIVKSTQVLIEKSGVNPKDIHCCGISGHSLGVVPLDKEKNLLRESTPIWSDYRAEKEVADFFSRYDEEKWYMLTGNGLKPANYAAFKILWYKNNEPDMYEKIDKVVGTKDYINFKLTGEVRTDYSYASGYGVYDLVGWQYSDELLEATGLPKHIFPEIIASDAVVGTILPEVAKEIGLSENTQVVCGGVDNSCMALGAKAFKEGRIYNSQGSSSWIAISSQKPLLDNDSRPYIFTHVIPGYYANALCLAAGGTSFRWIRDQFAHSEKEEAEKLGKDPYDLITEKAAQSPIGSRGLIFNPSLGGGLPIDKSLNIQGGYIGLSSNHTQADLYRAAMEGITLGQRICLDKIRELTNVSDEMLVVGGGARSELWRQISADGYDVTILKTNVDQQAAALGAAALAAVGTGLWNDYEKIDAIHEIELVIKPDPERVAKYNQLLENFVTVSDTLSDLGDLFKQRAEKQVSAVK</sequence>
<dbReference type="RefSeq" id="WP_147211699.1">
    <property type="nucleotide sequence ID" value="NZ_BJYM01000016.1"/>
</dbReference>
<feature type="domain" description="Carbohydrate kinase FGGY N-terminal" evidence="5">
    <location>
        <begin position="5"/>
        <end position="250"/>
    </location>
</feature>
<evidence type="ECO:0000259" key="5">
    <source>
        <dbReference type="Pfam" id="PF00370"/>
    </source>
</evidence>
<keyword evidence="8" id="KW-1185">Reference proteome</keyword>
<proteinExistence type="inferred from homology"/>
<protein>
    <submittedName>
        <fullName evidence="7">Pentose kinase</fullName>
    </submittedName>
</protein>
<evidence type="ECO:0000313" key="8">
    <source>
        <dbReference type="Proteomes" id="UP000321558"/>
    </source>
</evidence>
<dbReference type="PANTHER" id="PTHR43095:SF5">
    <property type="entry name" value="XYLULOSE KINASE"/>
    <property type="match status" value="1"/>
</dbReference>
<comment type="caution">
    <text evidence="7">The sequence shown here is derived from an EMBL/GenBank/DDBJ whole genome shotgun (WGS) entry which is preliminary data.</text>
</comment>
<dbReference type="AlphaFoldDB" id="A0A511ZMW9"/>
<name>A0A511ZMW9_9BACI</name>
<reference evidence="7 8" key="1">
    <citation type="submission" date="2019-07" db="EMBL/GenBank/DDBJ databases">
        <title>Whole genome shotgun sequence of Oceanobacillus sojae NBRC 105379.</title>
        <authorList>
            <person name="Hosoyama A."/>
            <person name="Uohara A."/>
            <person name="Ohji S."/>
            <person name="Ichikawa N."/>
        </authorList>
    </citation>
    <scope>NUCLEOTIDE SEQUENCE [LARGE SCALE GENOMIC DNA]</scope>
    <source>
        <strain evidence="7 8">NBRC 105379</strain>
    </source>
</reference>
<dbReference type="InterPro" id="IPR018485">
    <property type="entry name" value="FGGY_C"/>
</dbReference>
<organism evidence="7 8">
    <name type="scientific">Oceanobacillus sojae</name>
    <dbReference type="NCBI Taxonomy" id="582851"/>
    <lineage>
        <taxon>Bacteria</taxon>
        <taxon>Bacillati</taxon>
        <taxon>Bacillota</taxon>
        <taxon>Bacilli</taxon>
        <taxon>Bacillales</taxon>
        <taxon>Bacillaceae</taxon>
        <taxon>Oceanobacillus</taxon>
    </lineage>
</organism>
<dbReference type="GO" id="GO:0005975">
    <property type="term" value="P:carbohydrate metabolic process"/>
    <property type="evidence" value="ECO:0007669"/>
    <property type="project" value="InterPro"/>
</dbReference>
<dbReference type="InterPro" id="IPR000577">
    <property type="entry name" value="Carb_kinase_FGGY"/>
</dbReference>
<dbReference type="Pfam" id="PF00370">
    <property type="entry name" value="FGGY_N"/>
    <property type="match status" value="1"/>
</dbReference>
<dbReference type="PANTHER" id="PTHR43095">
    <property type="entry name" value="SUGAR KINASE"/>
    <property type="match status" value="1"/>
</dbReference>
<evidence type="ECO:0000259" key="6">
    <source>
        <dbReference type="Pfam" id="PF02782"/>
    </source>
</evidence>
<dbReference type="CDD" id="cd07805">
    <property type="entry name" value="ASKHA_NBD_FGGY_CvXK-like"/>
    <property type="match status" value="1"/>
</dbReference>
<dbReference type="Proteomes" id="UP000321558">
    <property type="component" value="Unassembled WGS sequence"/>
</dbReference>
<dbReference type="EMBL" id="BJYM01000016">
    <property type="protein sequence ID" value="GEN88792.1"/>
    <property type="molecule type" value="Genomic_DNA"/>
</dbReference>
<evidence type="ECO:0000256" key="2">
    <source>
        <dbReference type="ARBA" id="ARBA00022679"/>
    </source>
</evidence>
<dbReference type="PIRSF" id="PIRSF000538">
    <property type="entry name" value="GlpK"/>
    <property type="match status" value="1"/>
</dbReference>